<dbReference type="EMBL" id="CP036273">
    <property type="protein sequence ID" value="QDU24248.1"/>
    <property type="molecule type" value="Genomic_DNA"/>
</dbReference>
<keyword evidence="3" id="KW-1185">Reference proteome</keyword>
<gene>
    <name evidence="2" type="ORF">ETAA1_62620</name>
</gene>
<dbReference type="SMART" id="SM00382">
    <property type="entry name" value="AAA"/>
    <property type="match status" value="2"/>
</dbReference>
<protein>
    <submittedName>
        <fullName evidence="2">AAA-like domain protein</fullName>
    </submittedName>
</protein>
<reference evidence="2 3" key="1">
    <citation type="submission" date="2019-02" db="EMBL/GenBank/DDBJ databases">
        <title>Deep-cultivation of Planctomycetes and their phenomic and genomic characterization uncovers novel biology.</title>
        <authorList>
            <person name="Wiegand S."/>
            <person name="Jogler M."/>
            <person name="Boedeker C."/>
            <person name="Pinto D."/>
            <person name="Vollmers J."/>
            <person name="Rivas-Marin E."/>
            <person name="Kohn T."/>
            <person name="Peeters S.H."/>
            <person name="Heuer A."/>
            <person name="Rast P."/>
            <person name="Oberbeckmann S."/>
            <person name="Bunk B."/>
            <person name="Jeske O."/>
            <person name="Meyerdierks A."/>
            <person name="Storesund J.E."/>
            <person name="Kallscheuer N."/>
            <person name="Luecker S."/>
            <person name="Lage O.M."/>
            <person name="Pohl T."/>
            <person name="Merkel B.J."/>
            <person name="Hornburger P."/>
            <person name="Mueller R.-W."/>
            <person name="Bruemmer F."/>
            <person name="Labrenz M."/>
            <person name="Spormann A.M."/>
            <person name="Op den Camp H."/>
            <person name="Overmann J."/>
            <person name="Amann R."/>
            <person name="Jetten M.S.M."/>
            <person name="Mascher T."/>
            <person name="Medema M.H."/>
            <person name="Devos D.P."/>
            <person name="Kaster A.-K."/>
            <person name="Ovreas L."/>
            <person name="Rohde M."/>
            <person name="Galperin M.Y."/>
            <person name="Jogler C."/>
        </authorList>
    </citation>
    <scope>NUCLEOTIDE SEQUENCE [LARGE SCALE GENOMIC DNA]</scope>
    <source>
        <strain evidence="2 3">ETA_A1</strain>
    </source>
</reference>
<dbReference type="AlphaFoldDB" id="A0A517Y3F3"/>
<feature type="domain" description="AAA+ ATPase" evidence="1">
    <location>
        <begin position="656"/>
        <end position="975"/>
    </location>
</feature>
<dbReference type="OrthoDB" id="9758751at2"/>
<accession>A0A517Y3F3</accession>
<dbReference type="InterPro" id="IPR027417">
    <property type="entry name" value="P-loop_NTPase"/>
</dbReference>
<dbReference type="PANTHER" id="PTHR30121">
    <property type="entry name" value="UNCHARACTERIZED PROTEIN YJGR-RELATED"/>
    <property type="match status" value="1"/>
</dbReference>
<dbReference type="Proteomes" id="UP000319576">
    <property type="component" value="Chromosome"/>
</dbReference>
<evidence type="ECO:0000259" key="1">
    <source>
        <dbReference type="SMART" id="SM00382"/>
    </source>
</evidence>
<dbReference type="Gene3D" id="3.40.50.300">
    <property type="entry name" value="P-loop containing nucleotide triphosphate hydrolases"/>
    <property type="match status" value="3"/>
</dbReference>
<evidence type="ECO:0000313" key="3">
    <source>
        <dbReference type="Proteomes" id="UP000319576"/>
    </source>
</evidence>
<organism evidence="2 3">
    <name type="scientific">Urbifossiella limnaea</name>
    <dbReference type="NCBI Taxonomy" id="2528023"/>
    <lineage>
        <taxon>Bacteria</taxon>
        <taxon>Pseudomonadati</taxon>
        <taxon>Planctomycetota</taxon>
        <taxon>Planctomycetia</taxon>
        <taxon>Gemmatales</taxon>
        <taxon>Gemmataceae</taxon>
        <taxon>Urbifossiella</taxon>
    </lineage>
</organism>
<name>A0A517Y3F3_9BACT</name>
<dbReference type="RefSeq" id="WP_145244418.1">
    <property type="nucleotide sequence ID" value="NZ_CP036273.1"/>
</dbReference>
<dbReference type="InterPro" id="IPR002789">
    <property type="entry name" value="HerA_central"/>
</dbReference>
<dbReference type="Pfam" id="PF01935">
    <property type="entry name" value="DUF87"/>
    <property type="match status" value="1"/>
</dbReference>
<dbReference type="PANTHER" id="PTHR30121:SF6">
    <property type="entry name" value="SLR6007 PROTEIN"/>
    <property type="match status" value="1"/>
</dbReference>
<proteinExistence type="predicted"/>
<sequence>MTATTTAPAADPRAAAFARPDGPEVFGGVVHGNQVWTPDPFDVETVHPEARAAFARLLARASSAEPPPHGKTLLLLGEAGSGKTHLLRAFRTAAHAAGTAYCGYLQMTSRSANYARYVLSYLIDSLEQPYRPGAATTGLGRLARGLIDALDMIPAADRQRLCDDLLEPAEVAELVFRFADAAVQYPQFAGLDPNLLRAVLFLLPNDGRIRPKALSWLRCEDLPDHDRRMLGGLVPRPGDEMPLRTIVGLGRLMAAVQSAALVLLVDQIEEVIELARRDAAPGELFRTAVNTLVDVADALPTAVVVVGCLKELFDEIGRQSLPRPKLDRLEHDPAPLPLASRRTAEDAAAIVAPRLAALWDAAGVPPDPANPVAPYTAAHLAPLAGMSARAVLAFFHQHRSRCVEAGRWVEPAGATPPPPPPPPSDFDQLWNDALAAQKPPLVDEPKLAELLAWAVAEASAEADGGVFFGAEADDRFVQVEAHAGNAVDKQLAAVCDKSAKGGGLGKQVEEVVSRAGEIPAVFLRSTDFPKTPGAEVTKRLAKLCLPVGRHRRHVVANSDWRLMSAFRTFAAAHGKAPGFADWQLAAKPLTGLPSLRSLLALDTRPAAPPPAPVAPPAVLPKEAARAAPPPATPAAIRLGQTRGAAPAAVEFDPQSLCRHAAFLGGSGSGKTTAALTVVEQLLLSGVPVVLVDRKGDLARYADPDAWIAPEPDADRAARRARLRAAIDVALYTPGKDAGRPLAIPVAPPDLGRLPAADREQLAQYAAAALGVMLGYKSRGSDPKLVILQKAIETLAAAPDRVVTIKALQLLVGDQDDALTSHFDGQYEAKHFTKLSQDLLTLGLQHRRLLEGSDRLDVDALLGRGAAARPGKTRLSVVSTQFLGDEQAADFWVSQLLLAVERWTRQHPSPRLQAVFLFDEADRYLPAVGKPATKGPMESLLRRARSAGVGVFLATQSPGDLDYKCRDQVTTWLVGKVKETVAVGKLRPVLEAKPGAADRLAEQGAGEFYLAREGDVRPVRADVCLIPPAQLSEDRILAVARLGGAAGG</sequence>
<feature type="domain" description="AAA+ ATPase" evidence="1">
    <location>
        <begin position="69"/>
        <end position="336"/>
    </location>
</feature>
<dbReference type="KEGG" id="uli:ETAA1_62620"/>
<evidence type="ECO:0000313" key="2">
    <source>
        <dbReference type="EMBL" id="QDU24248.1"/>
    </source>
</evidence>
<dbReference type="InterPro" id="IPR051162">
    <property type="entry name" value="T4SS_component"/>
</dbReference>
<dbReference type="InterPro" id="IPR003593">
    <property type="entry name" value="AAA+_ATPase"/>
</dbReference>
<dbReference type="SUPFAM" id="SSF52540">
    <property type="entry name" value="P-loop containing nucleoside triphosphate hydrolases"/>
    <property type="match status" value="2"/>
</dbReference>